<organism evidence="1 2">
    <name type="scientific">Devosia ginsengisoli</name>
    <dbReference type="NCBI Taxonomy" id="400770"/>
    <lineage>
        <taxon>Bacteria</taxon>
        <taxon>Pseudomonadati</taxon>
        <taxon>Pseudomonadota</taxon>
        <taxon>Alphaproteobacteria</taxon>
        <taxon>Hyphomicrobiales</taxon>
        <taxon>Devosiaceae</taxon>
        <taxon>Devosia</taxon>
    </lineage>
</organism>
<evidence type="ECO:0000313" key="2">
    <source>
        <dbReference type="Proteomes" id="UP000315364"/>
    </source>
</evidence>
<dbReference type="KEGG" id="dea:FPZ08_15580"/>
<sequence>MEFEWDETKNRTNLVKHRVGFDLAYMFNWAGAIIEPDNRHDYGEDRFLARGYAEDGVGYSIVFTFRGPIIRIISVREFNRKEERRYGPPQA</sequence>
<dbReference type="InterPro" id="IPR007460">
    <property type="entry name" value="BrnT_toxin"/>
</dbReference>
<dbReference type="Gene3D" id="3.10.450.530">
    <property type="entry name" value="Ribonuclease toxin, BrnT, of type II toxin-antitoxin system"/>
    <property type="match status" value="1"/>
</dbReference>
<proteinExistence type="predicted"/>
<dbReference type="RefSeq" id="WP_146290850.1">
    <property type="nucleotide sequence ID" value="NZ_CP042304.1"/>
</dbReference>
<evidence type="ECO:0000313" key="1">
    <source>
        <dbReference type="EMBL" id="QDZ12038.1"/>
    </source>
</evidence>
<dbReference type="Proteomes" id="UP000315364">
    <property type="component" value="Chromosome"/>
</dbReference>
<name>A0A5B8LUM6_9HYPH</name>
<gene>
    <name evidence="1" type="ORF">FPZ08_15580</name>
</gene>
<keyword evidence="2" id="KW-1185">Reference proteome</keyword>
<dbReference type="OrthoDB" id="839663at2"/>
<dbReference type="EMBL" id="CP042304">
    <property type="protein sequence ID" value="QDZ12038.1"/>
    <property type="molecule type" value="Genomic_DNA"/>
</dbReference>
<dbReference type="InterPro" id="IPR038573">
    <property type="entry name" value="BrnT_sf"/>
</dbReference>
<reference evidence="1 2" key="1">
    <citation type="submission" date="2019-07" db="EMBL/GenBank/DDBJ databases">
        <title>Full genome sequence of Devosia sp. Gsoil 520.</title>
        <authorList>
            <person name="Im W.-T."/>
        </authorList>
    </citation>
    <scope>NUCLEOTIDE SEQUENCE [LARGE SCALE GENOMIC DNA]</scope>
    <source>
        <strain evidence="1 2">Gsoil 520</strain>
    </source>
</reference>
<protein>
    <submittedName>
        <fullName evidence="1">BrnT family toxin</fullName>
    </submittedName>
</protein>
<accession>A0A5B8LUM6</accession>
<dbReference type="AlphaFoldDB" id="A0A5B8LUM6"/>
<dbReference type="Pfam" id="PF04365">
    <property type="entry name" value="BrnT_toxin"/>
    <property type="match status" value="1"/>
</dbReference>